<keyword evidence="3" id="KW-1185">Reference proteome</keyword>
<evidence type="ECO:0000313" key="3">
    <source>
        <dbReference type="Proteomes" id="UP000772434"/>
    </source>
</evidence>
<evidence type="ECO:0000256" key="1">
    <source>
        <dbReference type="SAM" id="SignalP"/>
    </source>
</evidence>
<accession>A0A9P5PC53</accession>
<dbReference type="AlphaFoldDB" id="A0A9P5PC53"/>
<keyword evidence="1" id="KW-0732">Signal</keyword>
<feature type="chain" id="PRO_5040137773" evidence="1">
    <location>
        <begin position="21"/>
        <end position="87"/>
    </location>
</feature>
<dbReference type="EMBL" id="JADNRY010000212">
    <property type="protein sequence ID" value="KAF9061148.1"/>
    <property type="molecule type" value="Genomic_DNA"/>
</dbReference>
<evidence type="ECO:0000313" key="2">
    <source>
        <dbReference type="EMBL" id="KAF9061148.1"/>
    </source>
</evidence>
<sequence length="87" mass="8926">MRFAFAFVSLFAATIGSTYATSCDFAFNGMTGTGLGVLYSCASVDFVVFSDVCNGAIANSVGPWCCSGEFFPAEDGEPSAVGGCFEA</sequence>
<organism evidence="2 3">
    <name type="scientific">Rhodocollybia butyracea</name>
    <dbReference type="NCBI Taxonomy" id="206335"/>
    <lineage>
        <taxon>Eukaryota</taxon>
        <taxon>Fungi</taxon>
        <taxon>Dikarya</taxon>
        <taxon>Basidiomycota</taxon>
        <taxon>Agaricomycotina</taxon>
        <taxon>Agaricomycetes</taxon>
        <taxon>Agaricomycetidae</taxon>
        <taxon>Agaricales</taxon>
        <taxon>Marasmiineae</taxon>
        <taxon>Omphalotaceae</taxon>
        <taxon>Rhodocollybia</taxon>
    </lineage>
</organism>
<comment type="caution">
    <text evidence="2">The sequence shown here is derived from an EMBL/GenBank/DDBJ whole genome shotgun (WGS) entry which is preliminary data.</text>
</comment>
<feature type="signal peptide" evidence="1">
    <location>
        <begin position="1"/>
        <end position="20"/>
    </location>
</feature>
<protein>
    <submittedName>
        <fullName evidence="2">Uncharacterized protein</fullName>
    </submittedName>
</protein>
<name>A0A9P5PC53_9AGAR</name>
<gene>
    <name evidence="2" type="ORF">BDP27DRAFT_1338559</name>
</gene>
<dbReference type="Proteomes" id="UP000772434">
    <property type="component" value="Unassembled WGS sequence"/>
</dbReference>
<dbReference type="OrthoDB" id="3012024at2759"/>
<reference evidence="2" key="1">
    <citation type="submission" date="2020-11" db="EMBL/GenBank/DDBJ databases">
        <authorList>
            <consortium name="DOE Joint Genome Institute"/>
            <person name="Ahrendt S."/>
            <person name="Riley R."/>
            <person name="Andreopoulos W."/>
            <person name="Labutti K."/>
            <person name="Pangilinan J."/>
            <person name="Ruiz-Duenas F.J."/>
            <person name="Barrasa J.M."/>
            <person name="Sanchez-Garcia M."/>
            <person name="Camarero S."/>
            <person name="Miyauchi S."/>
            <person name="Serrano A."/>
            <person name="Linde D."/>
            <person name="Babiker R."/>
            <person name="Drula E."/>
            <person name="Ayuso-Fernandez I."/>
            <person name="Pacheco R."/>
            <person name="Padilla G."/>
            <person name="Ferreira P."/>
            <person name="Barriuso J."/>
            <person name="Kellner H."/>
            <person name="Castanera R."/>
            <person name="Alfaro M."/>
            <person name="Ramirez L."/>
            <person name="Pisabarro A.G."/>
            <person name="Kuo A."/>
            <person name="Tritt A."/>
            <person name="Lipzen A."/>
            <person name="He G."/>
            <person name="Yan M."/>
            <person name="Ng V."/>
            <person name="Cullen D."/>
            <person name="Martin F."/>
            <person name="Rosso M.-N."/>
            <person name="Henrissat B."/>
            <person name="Hibbett D."/>
            <person name="Martinez A.T."/>
            <person name="Grigoriev I.V."/>
        </authorList>
    </citation>
    <scope>NUCLEOTIDE SEQUENCE</scope>
    <source>
        <strain evidence="2">AH 40177</strain>
    </source>
</reference>
<proteinExistence type="predicted"/>